<evidence type="ECO:0008006" key="4">
    <source>
        <dbReference type="Google" id="ProtNLM"/>
    </source>
</evidence>
<reference evidence="2" key="1">
    <citation type="submission" date="2021-01" db="EMBL/GenBank/DDBJ databases">
        <authorList>
            <consortium name="Genoscope - CEA"/>
            <person name="William W."/>
        </authorList>
    </citation>
    <scope>NUCLEOTIDE SEQUENCE</scope>
</reference>
<keyword evidence="3" id="KW-1185">Reference proteome</keyword>
<dbReference type="OrthoDB" id="289593at2759"/>
<dbReference type="Proteomes" id="UP000683925">
    <property type="component" value="Unassembled WGS sequence"/>
</dbReference>
<dbReference type="OMA" id="NSYKCAW"/>
<comment type="caution">
    <text evidence="2">The sequence shown here is derived from an EMBL/GenBank/DDBJ whole genome shotgun (WGS) entry which is preliminary data.</text>
</comment>
<evidence type="ECO:0000313" key="2">
    <source>
        <dbReference type="EMBL" id="CAD8149525.1"/>
    </source>
</evidence>
<proteinExistence type="predicted"/>
<evidence type="ECO:0000256" key="1">
    <source>
        <dbReference type="SAM" id="SignalP"/>
    </source>
</evidence>
<accession>A0A8S1T8E7</accession>
<organism evidence="2 3">
    <name type="scientific">Paramecium octaurelia</name>
    <dbReference type="NCBI Taxonomy" id="43137"/>
    <lineage>
        <taxon>Eukaryota</taxon>
        <taxon>Sar</taxon>
        <taxon>Alveolata</taxon>
        <taxon>Ciliophora</taxon>
        <taxon>Intramacronucleata</taxon>
        <taxon>Oligohymenophorea</taxon>
        <taxon>Peniculida</taxon>
        <taxon>Parameciidae</taxon>
        <taxon>Paramecium</taxon>
    </lineage>
</organism>
<keyword evidence="1" id="KW-0732">Signal</keyword>
<evidence type="ECO:0000313" key="3">
    <source>
        <dbReference type="Proteomes" id="UP000683925"/>
    </source>
</evidence>
<feature type="signal peptide" evidence="1">
    <location>
        <begin position="1"/>
        <end position="23"/>
    </location>
</feature>
<gene>
    <name evidence="2" type="ORF">POCTA_138.1.T0220274</name>
</gene>
<dbReference type="EMBL" id="CAJJDP010000022">
    <property type="protein sequence ID" value="CAD8149525.1"/>
    <property type="molecule type" value="Genomic_DNA"/>
</dbReference>
<dbReference type="AlphaFoldDB" id="A0A8S1T8E7"/>
<sequence length="277" mass="31368">MFIFFHLIVLAIQFTIKVDQVSCTCPDIPQEDICNESKFCKWVDGSCQKLDCTDATDQEWCDQMLPNSYKCAWNQGKCDIFTTCSDYIVSEPQECFEKWFCVDGGLTASGLYACTDLNPDDDTDEGQQIICQDVKIEDECVGVQQDGNYCAWNSTAQNCNTISIEGCGDASNTTQEYCRDASCEWSESTNECIDLSCDLFKSEEKCNLFFSFDLSQVTRCLWNGTSCLDFDITDLPSEQCLNMTLNTYVWNSIQSRCVQCAECLILKLTLILILIYI</sequence>
<feature type="chain" id="PRO_5035853654" description="Mini antigen" evidence="1">
    <location>
        <begin position="24"/>
        <end position="277"/>
    </location>
</feature>
<protein>
    <recommendedName>
        <fullName evidence="4">Mini antigen</fullName>
    </recommendedName>
</protein>
<name>A0A8S1T8E7_PAROT</name>